<accession>A0A016TL24</accession>
<dbReference type="EMBL" id="JARK01001430">
    <property type="protein sequence ID" value="EYC03386.1"/>
    <property type="molecule type" value="Genomic_DNA"/>
</dbReference>
<reference evidence="2" key="1">
    <citation type="journal article" date="2015" name="Nat. Genet.">
        <title>The genome and transcriptome of the zoonotic hookworm Ancylostoma ceylanicum identify infection-specific gene families.</title>
        <authorList>
            <person name="Schwarz E.M."/>
            <person name="Hu Y."/>
            <person name="Antoshechkin I."/>
            <person name="Miller M.M."/>
            <person name="Sternberg P.W."/>
            <person name="Aroian R.V."/>
        </authorList>
    </citation>
    <scope>NUCLEOTIDE SEQUENCE</scope>
    <source>
        <strain evidence="2">HY135</strain>
    </source>
</reference>
<keyword evidence="2" id="KW-1185">Reference proteome</keyword>
<proteinExistence type="predicted"/>
<dbReference type="OrthoDB" id="202764at2759"/>
<organism evidence="1 2">
    <name type="scientific">Ancylostoma ceylanicum</name>
    <dbReference type="NCBI Taxonomy" id="53326"/>
    <lineage>
        <taxon>Eukaryota</taxon>
        <taxon>Metazoa</taxon>
        <taxon>Ecdysozoa</taxon>
        <taxon>Nematoda</taxon>
        <taxon>Chromadorea</taxon>
        <taxon>Rhabditida</taxon>
        <taxon>Rhabditina</taxon>
        <taxon>Rhabditomorpha</taxon>
        <taxon>Strongyloidea</taxon>
        <taxon>Ancylostomatidae</taxon>
        <taxon>Ancylostomatinae</taxon>
        <taxon>Ancylostoma</taxon>
    </lineage>
</organism>
<evidence type="ECO:0000313" key="2">
    <source>
        <dbReference type="Proteomes" id="UP000024635"/>
    </source>
</evidence>
<evidence type="ECO:0000313" key="1">
    <source>
        <dbReference type="EMBL" id="EYC03386.1"/>
    </source>
</evidence>
<name>A0A016TL24_9BILA</name>
<dbReference type="Proteomes" id="UP000024635">
    <property type="component" value="Unassembled WGS sequence"/>
</dbReference>
<sequence length="138" mass="15909">MDGGSPPLDPVQGQANDVAVDDLNLPTPPRCSPISRPSSLMGLPALQSYRPEVTKKTALIAKPSVVSREKSVAMMRFKRSKTRRFFHPYAKRWFGCFFEKRWIVDFAPRNSRLHVYWVVIAALLRVHIIRYRSELLNR</sequence>
<comment type="caution">
    <text evidence="1">The sequence shown here is derived from an EMBL/GenBank/DDBJ whole genome shotgun (WGS) entry which is preliminary data.</text>
</comment>
<dbReference type="AlphaFoldDB" id="A0A016TL24"/>
<gene>
    <name evidence="1" type="primary">Acey_s0094.g2730</name>
    <name evidence="1" type="synonym">Acey-tir-1</name>
    <name evidence="1" type="ORF">Y032_0094g2730</name>
</gene>
<protein>
    <submittedName>
        <fullName evidence="1">Uncharacterized protein</fullName>
    </submittedName>
</protein>